<dbReference type="AlphaFoldDB" id="A0A8J3DR67"/>
<accession>A0A8J3DR67</accession>
<comment type="caution">
    <text evidence="1">The sequence shown here is derived from an EMBL/GenBank/DDBJ whole genome shotgun (WGS) entry which is preliminary data.</text>
</comment>
<proteinExistence type="predicted"/>
<keyword evidence="2" id="KW-1185">Reference proteome</keyword>
<dbReference type="Proteomes" id="UP000630142">
    <property type="component" value="Unassembled WGS sequence"/>
</dbReference>
<gene>
    <name evidence="1" type="ORF">GCM10016234_29440</name>
</gene>
<dbReference type="EMBL" id="BMZQ01000002">
    <property type="protein sequence ID" value="GHD18656.1"/>
    <property type="molecule type" value="Genomic_DNA"/>
</dbReference>
<reference evidence="1" key="1">
    <citation type="journal article" date="2014" name="Int. J. Syst. Evol. Microbiol.">
        <title>Complete genome sequence of Corynebacterium casei LMG S-19264T (=DSM 44701T), isolated from a smear-ripened cheese.</title>
        <authorList>
            <consortium name="US DOE Joint Genome Institute (JGI-PGF)"/>
            <person name="Walter F."/>
            <person name="Albersmeier A."/>
            <person name="Kalinowski J."/>
            <person name="Ruckert C."/>
        </authorList>
    </citation>
    <scope>NUCLEOTIDE SEQUENCE</scope>
    <source>
        <strain evidence="1">KCTC 42249</strain>
    </source>
</reference>
<name>A0A8J3DR67_9HYPH</name>
<evidence type="ECO:0000313" key="1">
    <source>
        <dbReference type="EMBL" id="GHD18656.1"/>
    </source>
</evidence>
<evidence type="ECO:0008006" key="3">
    <source>
        <dbReference type="Google" id="ProtNLM"/>
    </source>
</evidence>
<evidence type="ECO:0000313" key="2">
    <source>
        <dbReference type="Proteomes" id="UP000630142"/>
    </source>
</evidence>
<dbReference type="RefSeq" id="WP_210312969.1">
    <property type="nucleotide sequence ID" value="NZ_BMZQ01000002.1"/>
</dbReference>
<reference evidence="1" key="2">
    <citation type="submission" date="2020-09" db="EMBL/GenBank/DDBJ databases">
        <authorList>
            <person name="Sun Q."/>
            <person name="Kim S."/>
        </authorList>
    </citation>
    <scope>NUCLEOTIDE SEQUENCE</scope>
    <source>
        <strain evidence="1">KCTC 42249</strain>
    </source>
</reference>
<protein>
    <recommendedName>
        <fullName evidence="3">Type II toxin-antitoxin system Phd/YefM family antitoxin</fullName>
    </recommendedName>
</protein>
<sequence length="89" mass="10297">MTIHVTRKDFEDRTAELLDSAQRRGETIIVTDAGKTVFELKTLEHAPPLPLTDEERRRGEESLARLRGSVLFYDRPFDPVGEEDWEVLK</sequence>
<organism evidence="1 2">
    <name type="scientific">Tianweitania populi</name>
    <dbReference type="NCBI Taxonomy" id="1607949"/>
    <lineage>
        <taxon>Bacteria</taxon>
        <taxon>Pseudomonadati</taxon>
        <taxon>Pseudomonadota</taxon>
        <taxon>Alphaproteobacteria</taxon>
        <taxon>Hyphomicrobiales</taxon>
        <taxon>Phyllobacteriaceae</taxon>
        <taxon>Tianweitania</taxon>
    </lineage>
</organism>